<dbReference type="KEGG" id="ipc:IPA_03935"/>
<sequence length="41" mass="4367">MMIKATILSLLSMSPTPSPFLPSTSAAALIVDMRIEPVAHK</sequence>
<keyword evidence="2" id="KW-1185">Reference proteome</keyword>
<protein>
    <submittedName>
        <fullName evidence="1">Uncharacterized protein</fullName>
    </submittedName>
</protein>
<dbReference type="EMBL" id="CP006868">
    <property type="protein sequence ID" value="UXD22367.1"/>
    <property type="molecule type" value="Genomic_DNA"/>
</dbReference>
<organism evidence="1 2">
    <name type="scientific">Ignicoccus pacificus DSM 13166</name>
    <dbReference type="NCBI Taxonomy" id="940294"/>
    <lineage>
        <taxon>Archaea</taxon>
        <taxon>Thermoproteota</taxon>
        <taxon>Thermoprotei</taxon>
        <taxon>Desulfurococcales</taxon>
        <taxon>Desulfurococcaceae</taxon>
        <taxon>Ignicoccus</taxon>
    </lineage>
</organism>
<gene>
    <name evidence="1" type="ORF">IPA_03935</name>
</gene>
<evidence type="ECO:0000313" key="1">
    <source>
        <dbReference type="EMBL" id="UXD22367.1"/>
    </source>
</evidence>
<name>A0A977PKT8_9CREN</name>
<proteinExistence type="predicted"/>
<evidence type="ECO:0000313" key="2">
    <source>
        <dbReference type="Proteomes" id="UP001063698"/>
    </source>
</evidence>
<dbReference type="Proteomes" id="UP001063698">
    <property type="component" value="Chromosome"/>
</dbReference>
<accession>A0A977PKT8</accession>
<dbReference type="AlphaFoldDB" id="A0A977PKT8"/>
<reference evidence="1" key="1">
    <citation type="submission" date="2013-11" db="EMBL/GenBank/DDBJ databases">
        <title>Comparative genomics of Ignicoccus.</title>
        <authorList>
            <person name="Podar M."/>
        </authorList>
    </citation>
    <scope>NUCLEOTIDE SEQUENCE</scope>
    <source>
        <strain evidence="1">DSM 13166</strain>
    </source>
</reference>